<feature type="transmembrane region" description="Helical" evidence="1">
    <location>
        <begin position="54"/>
        <end position="72"/>
    </location>
</feature>
<keyword evidence="1" id="KW-0472">Membrane</keyword>
<dbReference type="AlphaFoldDB" id="A0A6L7GS47"/>
<evidence type="ECO:0000313" key="4">
    <source>
        <dbReference type="Proteomes" id="UP000475545"/>
    </source>
</evidence>
<reference evidence="3 4" key="1">
    <citation type="submission" date="2019-11" db="EMBL/GenBank/DDBJ databases">
        <title>Gordonia sp. nov., a novel actinobacterium isolated from mangrove soil in Hainan.</title>
        <authorList>
            <person name="Huang X."/>
            <person name="Xie Y."/>
            <person name="Chu X."/>
            <person name="Xiao K."/>
        </authorList>
    </citation>
    <scope>NUCLEOTIDE SEQUENCE [LARGE SCALE GENOMIC DNA]</scope>
    <source>
        <strain evidence="3 4">HNM0687</strain>
    </source>
</reference>
<protein>
    <submittedName>
        <fullName evidence="3">PH domain-containing protein</fullName>
    </submittedName>
</protein>
<feature type="domain" description="Low molecular weight protein antigen 6 PH" evidence="2">
    <location>
        <begin position="74"/>
        <end position="142"/>
    </location>
</feature>
<feature type="transmembrane region" description="Helical" evidence="1">
    <location>
        <begin position="21"/>
        <end position="42"/>
    </location>
</feature>
<gene>
    <name evidence="3" type="ORF">GIY30_12830</name>
</gene>
<name>A0A6L7GS47_9ACTN</name>
<evidence type="ECO:0000259" key="2">
    <source>
        <dbReference type="Pfam" id="PF10756"/>
    </source>
</evidence>
<evidence type="ECO:0000256" key="1">
    <source>
        <dbReference type="SAM" id="Phobius"/>
    </source>
</evidence>
<organism evidence="3 4">
    <name type="scientific">Gordonia mangrovi</name>
    <dbReference type="NCBI Taxonomy" id="2665643"/>
    <lineage>
        <taxon>Bacteria</taxon>
        <taxon>Bacillati</taxon>
        <taxon>Actinomycetota</taxon>
        <taxon>Actinomycetes</taxon>
        <taxon>Mycobacteriales</taxon>
        <taxon>Gordoniaceae</taxon>
        <taxon>Gordonia</taxon>
    </lineage>
</organism>
<proteinExistence type="predicted"/>
<dbReference type="EMBL" id="WMBR01000003">
    <property type="protein sequence ID" value="MXP22227.1"/>
    <property type="molecule type" value="Genomic_DNA"/>
</dbReference>
<keyword evidence="4" id="KW-1185">Reference proteome</keyword>
<dbReference type="RefSeq" id="WP_160902402.1">
    <property type="nucleotide sequence ID" value="NZ_CP102850.1"/>
</dbReference>
<evidence type="ECO:0000313" key="3">
    <source>
        <dbReference type="EMBL" id="MXP22227.1"/>
    </source>
</evidence>
<comment type="caution">
    <text evidence="3">The sequence shown here is derived from an EMBL/GenBank/DDBJ whole genome shotgun (WGS) entry which is preliminary data.</text>
</comment>
<sequence>MSTGTAVQWDLTYRPRRMPRIAIAVAAVVLAIHILFAALLTISDTGVQIGGSDQIGLALIGVVEAAAILLFTQPRLRVGPSGVAVRNLMGERLFGWDRVRGMTYPDKGFSARVLLPDDEHVPVLAVQAWDADRAVSAMNSFRELAQRYGSNPDGETGPVEQS</sequence>
<keyword evidence="1" id="KW-1133">Transmembrane helix</keyword>
<dbReference type="Pfam" id="PF10756">
    <property type="entry name" value="bPH_6"/>
    <property type="match status" value="1"/>
</dbReference>
<keyword evidence="1" id="KW-0812">Transmembrane</keyword>
<dbReference type="InterPro" id="IPR019692">
    <property type="entry name" value="CFP-6_PH"/>
</dbReference>
<accession>A0A6L7GS47</accession>
<dbReference type="Proteomes" id="UP000475545">
    <property type="component" value="Unassembled WGS sequence"/>
</dbReference>